<evidence type="ECO:0000313" key="9">
    <source>
        <dbReference type="EMBL" id="TDZ37055.1"/>
    </source>
</evidence>
<evidence type="ECO:0000256" key="3">
    <source>
        <dbReference type="ARBA" id="ARBA00022630"/>
    </source>
</evidence>
<proteinExistence type="inferred from homology"/>
<organism evidence="9 10">
    <name type="scientific">Colletotrichum spinosum</name>
    <dbReference type="NCBI Taxonomy" id="1347390"/>
    <lineage>
        <taxon>Eukaryota</taxon>
        <taxon>Fungi</taxon>
        <taxon>Dikarya</taxon>
        <taxon>Ascomycota</taxon>
        <taxon>Pezizomycotina</taxon>
        <taxon>Sordariomycetes</taxon>
        <taxon>Hypocreomycetidae</taxon>
        <taxon>Glomerellales</taxon>
        <taxon>Glomerellaceae</taxon>
        <taxon>Colletotrichum</taxon>
        <taxon>Colletotrichum orbiculare species complex</taxon>
    </lineage>
</organism>
<name>A0A4R8QN49_9PEZI</name>
<evidence type="ECO:0000256" key="2">
    <source>
        <dbReference type="ARBA" id="ARBA00005466"/>
    </source>
</evidence>
<dbReference type="GO" id="GO:0016491">
    <property type="term" value="F:oxidoreductase activity"/>
    <property type="evidence" value="ECO:0007669"/>
    <property type="project" value="UniProtKB-KW"/>
</dbReference>
<feature type="domain" description="FAD-binding PCMH-type" evidence="8">
    <location>
        <begin position="66"/>
        <end position="236"/>
    </location>
</feature>
<feature type="region of interest" description="Disordered" evidence="6">
    <location>
        <begin position="437"/>
        <end position="504"/>
    </location>
</feature>
<dbReference type="Gene3D" id="3.30.465.10">
    <property type="match status" value="1"/>
</dbReference>
<protein>
    <submittedName>
        <fullName evidence="9">FAD-linked oxidoreductase sorD</fullName>
    </submittedName>
</protein>
<feature type="signal peptide" evidence="7">
    <location>
        <begin position="1"/>
        <end position="25"/>
    </location>
</feature>
<comment type="cofactor">
    <cofactor evidence="1">
        <name>FAD</name>
        <dbReference type="ChEBI" id="CHEBI:57692"/>
    </cofactor>
</comment>
<dbReference type="GO" id="GO:0071949">
    <property type="term" value="F:FAD binding"/>
    <property type="evidence" value="ECO:0007669"/>
    <property type="project" value="InterPro"/>
</dbReference>
<evidence type="ECO:0000256" key="6">
    <source>
        <dbReference type="SAM" id="MobiDB-lite"/>
    </source>
</evidence>
<dbReference type="InterPro" id="IPR016166">
    <property type="entry name" value="FAD-bd_PCMH"/>
</dbReference>
<dbReference type="EMBL" id="QAPG01000027">
    <property type="protein sequence ID" value="TDZ37055.1"/>
    <property type="molecule type" value="Genomic_DNA"/>
</dbReference>
<feature type="compositionally biased region" description="Low complexity" evidence="6">
    <location>
        <begin position="442"/>
        <end position="472"/>
    </location>
</feature>
<comment type="caution">
    <text evidence="9">The sequence shown here is derived from an EMBL/GenBank/DDBJ whole genome shotgun (WGS) entry which is preliminary data.</text>
</comment>
<evidence type="ECO:0000256" key="5">
    <source>
        <dbReference type="ARBA" id="ARBA00023002"/>
    </source>
</evidence>
<dbReference type="SUPFAM" id="SSF56176">
    <property type="entry name" value="FAD-binding/transporter-associated domain-like"/>
    <property type="match status" value="1"/>
</dbReference>
<keyword evidence="10" id="KW-1185">Reference proteome</keyword>
<dbReference type="Pfam" id="PF01565">
    <property type="entry name" value="FAD_binding_4"/>
    <property type="match status" value="1"/>
</dbReference>
<dbReference type="Gene3D" id="3.30.43.10">
    <property type="entry name" value="Uridine Diphospho-n-acetylenolpyruvylglucosamine Reductase, domain 2"/>
    <property type="match status" value="1"/>
</dbReference>
<evidence type="ECO:0000313" key="10">
    <source>
        <dbReference type="Proteomes" id="UP000295083"/>
    </source>
</evidence>
<keyword evidence="5" id="KW-0560">Oxidoreductase</keyword>
<keyword evidence="7" id="KW-0732">Signal</keyword>
<feature type="compositionally biased region" description="Low complexity" evidence="6">
    <location>
        <begin position="479"/>
        <end position="504"/>
    </location>
</feature>
<sequence length="571" mass="60427">MDSPRSFGRFVVTSLFYLAPALVGAQDTTASKGAALQACLTKAGVRNIISTDPTWANETTGFQKRIKVDPAALSFPETKDQIALSLDCARNASAKATALGAHHSFQAYGFGDPGSLVISMGAFDAVSYDEATQRVTFGGGSHVGPVAKHAWDTAGRHFPHVRSAHVGLVGSCIGGGYGSSSRHLGTPMDNLESVEYMLYNGTIVNAGKGSDLFWAAQGAGASYGIILSATTNTHKPLFDTAVNFTLSIGTVDSTAAAKAVIAIQDYSLSKDCPDELALRWSLSGPPYSGTGYFYGNPDDFDKVIAPLVTSLKAIAPNATVLQKTELPFWDMEVGVAGAGMNQPNGGTLGGRSFYTQALTTTTDHPLTEEQAKILFESTTLAFDRKDLRKSGFLDLWGGVSRDISDADTSYAHGKNLWLIRWEANAADANGPFPADGPAYMKASSSPLRTPSSPAASPSAVSSTTPTRSSPRPSGAPVCTATTLTASRSSRPSTTPRVSLSTTSRPSPCLRRRVLFVNSLLLLDCVSDGGFLIQTWEPTCGTWPGKQIHLFLSTSLSQLQTAWQGRERNGDE</sequence>
<reference evidence="9 10" key="1">
    <citation type="submission" date="2018-11" db="EMBL/GenBank/DDBJ databases">
        <title>Genome sequence and assembly of Colletotrichum spinosum.</title>
        <authorList>
            <person name="Gan P."/>
            <person name="Shirasu K."/>
        </authorList>
    </citation>
    <scope>NUCLEOTIDE SEQUENCE [LARGE SCALE GENOMIC DNA]</scope>
    <source>
        <strain evidence="9 10">CBS 515.97</strain>
    </source>
</reference>
<dbReference type="InterPro" id="IPR016169">
    <property type="entry name" value="FAD-bd_PCMH_sub2"/>
</dbReference>
<dbReference type="InterPro" id="IPR050416">
    <property type="entry name" value="FAD-linked_Oxidoreductase"/>
</dbReference>
<dbReference type="InterPro" id="IPR036318">
    <property type="entry name" value="FAD-bd_PCMH-like_sf"/>
</dbReference>
<accession>A0A4R8QN49</accession>
<dbReference type="PANTHER" id="PTHR42973:SF39">
    <property type="entry name" value="FAD-BINDING PCMH-TYPE DOMAIN-CONTAINING PROTEIN"/>
    <property type="match status" value="1"/>
</dbReference>
<evidence type="ECO:0000256" key="1">
    <source>
        <dbReference type="ARBA" id="ARBA00001974"/>
    </source>
</evidence>
<dbReference type="Proteomes" id="UP000295083">
    <property type="component" value="Unassembled WGS sequence"/>
</dbReference>
<dbReference type="AlphaFoldDB" id="A0A4R8QN49"/>
<dbReference type="PANTHER" id="PTHR42973">
    <property type="entry name" value="BINDING OXIDOREDUCTASE, PUTATIVE (AFU_ORTHOLOGUE AFUA_1G17690)-RELATED"/>
    <property type="match status" value="1"/>
</dbReference>
<dbReference type="InterPro" id="IPR016167">
    <property type="entry name" value="FAD-bd_PCMH_sub1"/>
</dbReference>
<feature type="chain" id="PRO_5020962030" evidence="7">
    <location>
        <begin position="26"/>
        <end position="571"/>
    </location>
</feature>
<comment type="similarity">
    <text evidence="2">Belongs to the oxygen-dependent FAD-linked oxidoreductase family.</text>
</comment>
<dbReference type="InterPro" id="IPR006094">
    <property type="entry name" value="Oxid_FAD_bind_N"/>
</dbReference>
<gene>
    <name evidence="9" type="primary">sorD-1</name>
    <name evidence="9" type="ORF">C8035_v008198</name>
</gene>
<evidence type="ECO:0000256" key="7">
    <source>
        <dbReference type="SAM" id="SignalP"/>
    </source>
</evidence>
<evidence type="ECO:0000256" key="4">
    <source>
        <dbReference type="ARBA" id="ARBA00022827"/>
    </source>
</evidence>
<dbReference type="Gene3D" id="3.40.462.20">
    <property type="match status" value="1"/>
</dbReference>
<keyword evidence="4" id="KW-0274">FAD</keyword>
<evidence type="ECO:0000259" key="8">
    <source>
        <dbReference type="PROSITE" id="PS51387"/>
    </source>
</evidence>
<keyword evidence="3" id="KW-0285">Flavoprotein</keyword>
<dbReference type="PROSITE" id="PS51387">
    <property type="entry name" value="FAD_PCMH"/>
    <property type="match status" value="1"/>
</dbReference>